<dbReference type="OrthoDB" id="9814973at2"/>
<evidence type="ECO:0000313" key="3">
    <source>
        <dbReference type="Proteomes" id="UP000198757"/>
    </source>
</evidence>
<dbReference type="RefSeq" id="WP_090389005.1">
    <property type="nucleotide sequence ID" value="NZ_FMZO01000002.1"/>
</dbReference>
<sequence>MILLTIGTHEPFDRLVEAMDILAGSVSEKIVAQLSDTEYNVKNMEVLGFVPPKTFEQLFKKASFIVSHAGMGTILSAFEFEKPIIVFPRLASLRETRNEHQLATVKKLEAMGYINVAYTAEQLESLVLKGASGALKPLHRIGKVASSGLVDAVREFINCP</sequence>
<proteinExistence type="predicted"/>
<protein>
    <submittedName>
        <fullName evidence="2">UDP-N-acetylglucosamine transferase subunit ALG13</fullName>
    </submittedName>
</protein>
<keyword evidence="2" id="KW-0808">Transferase</keyword>
<dbReference type="STRING" id="1285928.SAMN04487894_102396"/>
<keyword evidence="3" id="KW-1185">Reference proteome</keyword>
<name>A0A1G6LMF0_NIADE</name>
<dbReference type="GO" id="GO:0016758">
    <property type="term" value="F:hexosyltransferase activity"/>
    <property type="evidence" value="ECO:0007669"/>
    <property type="project" value="InterPro"/>
</dbReference>
<dbReference type="Pfam" id="PF04101">
    <property type="entry name" value="Glyco_tran_28_C"/>
    <property type="match status" value="1"/>
</dbReference>
<feature type="domain" description="Glycosyl transferase family 28 C-terminal" evidence="1">
    <location>
        <begin position="31"/>
        <end position="152"/>
    </location>
</feature>
<dbReference type="Proteomes" id="UP000198757">
    <property type="component" value="Unassembled WGS sequence"/>
</dbReference>
<dbReference type="EMBL" id="FMZO01000002">
    <property type="protein sequence ID" value="SDC44324.1"/>
    <property type="molecule type" value="Genomic_DNA"/>
</dbReference>
<dbReference type="AlphaFoldDB" id="A0A1G6LMF0"/>
<evidence type="ECO:0000259" key="1">
    <source>
        <dbReference type="Pfam" id="PF04101"/>
    </source>
</evidence>
<organism evidence="2 3">
    <name type="scientific">Niabella drilacis (strain DSM 25811 / CCM 8410 / CCUG 62505 / LMG 26954 / E90)</name>
    <dbReference type="NCBI Taxonomy" id="1285928"/>
    <lineage>
        <taxon>Bacteria</taxon>
        <taxon>Pseudomonadati</taxon>
        <taxon>Bacteroidota</taxon>
        <taxon>Chitinophagia</taxon>
        <taxon>Chitinophagales</taxon>
        <taxon>Chitinophagaceae</taxon>
        <taxon>Niabella</taxon>
    </lineage>
</organism>
<dbReference type="SUPFAM" id="SSF53756">
    <property type="entry name" value="UDP-Glycosyltransferase/glycogen phosphorylase"/>
    <property type="match status" value="1"/>
</dbReference>
<reference evidence="3" key="1">
    <citation type="submission" date="2016-10" db="EMBL/GenBank/DDBJ databases">
        <authorList>
            <person name="Varghese N."/>
            <person name="Submissions S."/>
        </authorList>
    </citation>
    <scope>NUCLEOTIDE SEQUENCE [LARGE SCALE GENOMIC DNA]</scope>
    <source>
        <strain evidence="3">DSM 25811 / CCM 8410 / LMG 26954 / E90</strain>
    </source>
</reference>
<evidence type="ECO:0000313" key="2">
    <source>
        <dbReference type="EMBL" id="SDC44324.1"/>
    </source>
</evidence>
<accession>A0A1G6LMF0</accession>
<dbReference type="InterPro" id="IPR007235">
    <property type="entry name" value="Glyco_trans_28_C"/>
</dbReference>
<gene>
    <name evidence="2" type="ORF">SAMN04487894_102396</name>
</gene>
<dbReference type="Gene3D" id="3.40.50.2000">
    <property type="entry name" value="Glycogen Phosphorylase B"/>
    <property type="match status" value="1"/>
</dbReference>